<dbReference type="InterPro" id="IPR027417">
    <property type="entry name" value="P-loop_NTPase"/>
</dbReference>
<dbReference type="InterPro" id="IPR003593">
    <property type="entry name" value="AAA+_ATPase"/>
</dbReference>
<proteinExistence type="predicted"/>
<organism evidence="5 6">
    <name type="scientific">Candidatus Collierbacteria bacterium RIFCSPHIGHO2_02_FULL_49_10</name>
    <dbReference type="NCBI Taxonomy" id="1817723"/>
    <lineage>
        <taxon>Bacteria</taxon>
        <taxon>Candidatus Collieribacteriota</taxon>
    </lineage>
</organism>
<keyword evidence="3" id="KW-0067">ATP-binding</keyword>
<dbReference type="Proteomes" id="UP000177390">
    <property type="component" value="Unassembled WGS sequence"/>
</dbReference>
<reference evidence="5 6" key="1">
    <citation type="journal article" date="2016" name="Nat. Commun.">
        <title>Thousands of microbial genomes shed light on interconnected biogeochemical processes in an aquifer system.</title>
        <authorList>
            <person name="Anantharaman K."/>
            <person name="Brown C.T."/>
            <person name="Hug L.A."/>
            <person name="Sharon I."/>
            <person name="Castelle C.J."/>
            <person name="Probst A.J."/>
            <person name="Thomas B.C."/>
            <person name="Singh A."/>
            <person name="Wilkins M.J."/>
            <person name="Karaoz U."/>
            <person name="Brodie E.L."/>
            <person name="Williams K.H."/>
            <person name="Hubbard S.S."/>
            <person name="Banfield J.F."/>
        </authorList>
    </citation>
    <scope>NUCLEOTIDE SEQUENCE [LARGE SCALE GENOMIC DNA]</scope>
</reference>
<keyword evidence="2" id="KW-0547">Nucleotide-binding</keyword>
<dbReference type="PANTHER" id="PTHR19211">
    <property type="entry name" value="ATP-BINDING TRANSPORT PROTEIN-RELATED"/>
    <property type="match status" value="1"/>
</dbReference>
<evidence type="ECO:0000313" key="6">
    <source>
        <dbReference type="Proteomes" id="UP000177390"/>
    </source>
</evidence>
<name>A0A1F5ES14_9BACT</name>
<feature type="domain" description="ABC transporter" evidence="4">
    <location>
        <begin position="248"/>
        <end position="445"/>
    </location>
</feature>
<protein>
    <recommendedName>
        <fullName evidence="4">ABC transporter domain-containing protein</fullName>
    </recommendedName>
</protein>
<dbReference type="EMBL" id="MFAH01000061">
    <property type="protein sequence ID" value="OGD70198.1"/>
    <property type="molecule type" value="Genomic_DNA"/>
</dbReference>
<dbReference type="GO" id="GO:0005524">
    <property type="term" value="F:ATP binding"/>
    <property type="evidence" value="ECO:0007669"/>
    <property type="project" value="UniProtKB-KW"/>
</dbReference>
<dbReference type="SMART" id="SM00382">
    <property type="entry name" value="AAA"/>
    <property type="match status" value="2"/>
</dbReference>
<dbReference type="PROSITE" id="PS00211">
    <property type="entry name" value="ABC_TRANSPORTER_1"/>
    <property type="match status" value="1"/>
</dbReference>
<evidence type="ECO:0000256" key="2">
    <source>
        <dbReference type="ARBA" id="ARBA00022741"/>
    </source>
</evidence>
<dbReference type="Gene3D" id="3.40.50.300">
    <property type="entry name" value="P-loop containing nucleotide triphosphate hydrolases"/>
    <property type="match status" value="3"/>
</dbReference>
<dbReference type="SUPFAM" id="SSF52540">
    <property type="entry name" value="P-loop containing nucleoside triphosphate hydrolases"/>
    <property type="match status" value="2"/>
</dbReference>
<dbReference type="Pfam" id="PF00005">
    <property type="entry name" value="ABC_tran"/>
    <property type="match status" value="2"/>
</dbReference>
<gene>
    <name evidence="5" type="ORF">A3D09_03500</name>
</gene>
<dbReference type="PROSITE" id="PS50893">
    <property type="entry name" value="ABC_TRANSPORTER_2"/>
    <property type="match status" value="1"/>
</dbReference>
<dbReference type="InterPro" id="IPR050611">
    <property type="entry name" value="ABCF"/>
</dbReference>
<evidence type="ECO:0000256" key="1">
    <source>
        <dbReference type="ARBA" id="ARBA00022737"/>
    </source>
</evidence>
<dbReference type="InterPro" id="IPR017871">
    <property type="entry name" value="ABC_transporter-like_CS"/>
</dbReference>
<dbReference type="InterPro" id="IPR003439">
    <property type="entry name" value="ABC_transporter-like_ATP-bd"/>
</dbReference>
<dbReference type="PANTHER" id="PTHR19211:SF14">
    <property type="entry name" value="ATP-BINDING CASSETTE SUB-FAMILY F MEMBER 1"/>
    <property type="match status" value="1"/>
</dbReference>
<accession>A0A1F5ES14</accession>
<dbReference type="GO" id="GO:0016887">
    <property type="term" value="F:ATP hydrolysis activity"/>
    <property type="evidence" value="ECO:0007669"/>
    <property type="project" value="InterPro"/>
</dbReference>
<sequence>MYHLKIKALVKHYNQPLLEGINLSHSGKGVIALIGDNGSGKSTLLKLIALLEQQDSGEIIWDGEHTIGYLTQEITDYETLSGGQKKIAKLAELLYSNQYDVVLLDEPDNHLDLDNKIWLEEAMKSYSGLIILISHDRKFLENTSTKVWLLENHQIKTYPFGYAKFKQVYQEEEFAKADLYKTQAKEAKRLEAMALMFRDKGFIGAYHNTQNRLTRLKSEMVENPEAKKAQITIQTKLENKIIKRKTAILVKDLFFGYDSQPLFSNANLHLFVQDKTALLSPNGTGKSTLINLLLSKLTPVSGEAKIGPNLRVGYYSQEHSATLPLEETPLSIFAKQYPLSDYEIEAILKKFFFNKQTMRSKVWTLSGGQKSRLQLALFLYTNPDLLILDEPTNHLDLKSVLALETFLKEYEGAVLLVSHDRELVKNVCDSVYTISNKQINEVFEIK</sequence>
<comment type="caution">
    <text evidence="5">The sequence shown here is derived from an EMBL/GenBank/DDBJ whole genome shotgun (WGS) entry which is preliminary data.</text>
</comment>
<evidence type="ECO:0000313" key="5">
    <source>
        <dbReference type="EMBL" id="OGD70198.1"/>
    </source>
</evidence>
<keyword evidence="1" id="KW-0677">Repeat</keyword>
<evidence type="ECO:0000256" key="3">
    <source>
        <dbReference type="ARBA" id="ARBA00022840"/>
    </source>
</evidence>
<dbReference type="AlphaFoldDB" id="A0A1F5ES14"/>
<evidence type="ECO:0000259" key="4">
    <source>
        <dbReference type="PROSITE" id="PS50893"/>
    </source>
</evidence>
<dbReference type="CDD" id="cd03221">
    <property type="entry name" value="ABCF_EF-3"/>
    <property type="match status" value="2"/>
</dbReference>